<dbReference type="AlphaFoldDB" id="A0A161Z9N4"/>
<accession>A0A161Z9N4</accession>
<dbReference type="Proteomes" id="UP000076489">
    <property type="component" value="Unassembled WGS sequence"/>
</dbReference>
<gene>
    <name evidence="1" type="ORF">A1D17_02490</name>
</gene>
<dbReference type="EMBL" id="LUKJ01000002">
    <property type="protein sequence ID" value="KZN20427.1"/>
    <property type="molecule type" value="Genomic_DNA"/>
</dbReference>
<reference evidence="1 2" key="2">
    <citation type="journal article" date="2018" name="Nature">
        <title>Mutant phenotypes for thousands of bacterial genes of unknown function.</title>
        <authorList>
            <person name="Price M.N."/>
            <person name="Wetmore K.M."/>
            <person name="Waters R.J."/>
            <person name="Callaghan M."/>
            <person name="Ray J."/>
            <person name="Liu H."/>
            <person name="Kuehl J.V."/>
            <person name="Melnyk R.A."/>
            <person name="Lamson J.S."/>
            <person name="Suh Y."/>
            <person name="Carlson H.K."/>
            <person name="Esquivel Z."/>
            <person name="Sadeeshkumar H."/>
            <person name="Chakraborty R."/>
            <person name="Zane G.M."/>
            <person name="Rubin B.E."/>
            <person name="Wall J.D."/>
            <person name="Visel A."/>
            <person name="Bristow J."/>
            <person name="Blow M.J."/>
            <person name="Arkin A.P."/>
            <person name="Deutschbauer A.M."/>
        </authorList>
    </citation>
    <scope>NUCLEOTIDE SEQUENCE [LARGE SCALE GENOMIC DNA]</scope>
    <source>
        <strain evidence="1 2">FW300-N1B4</strain>
    </source>
</reference>
<evidence type="ECO:0000313" key="2">
    <source>
        <dbReference type="Proteomes" id="UP000076489"/>
    </source>
</evidence>
<proteinExistence type="predicted"/>
<comment type="caution">
    <text evidence="1">The sequence shown here is derived from an EMBL/GenBank/DDBJ whole genome shotgun (WGS) entry which is preliminary data.</text>
</comment>
<reference evidence="2" key="1">
    <citation type="submission" date="2016-03" db="EMBL/GenBank/DDBJ databases">
        <authorList>
            <person name="Ray J."/>
            <person name="Price M."/>
            <person name="Deutschbauer A."/>
        </authorList>
    </citation>
    <scope>NUCLEOTIDE SEQUENCE [LARGE SCALE GENOMIC DNA]</scope>
    <source>
        <strain evidence="2">FW300-N1B4</strain>
    </source>
</reference>
<protein>
    <submittedName>
        <fullName evidence="1">Uncharacterized protein</fullName>
    </submittedName>
</protein>
<organism evidence="1 2">
    <name type="scientific">Pseudomonas fluorescens</name>
    <dbReference type="NCBI Taxonomy" id="294"/>
    <lineage>
        <taxon>Bacteria</taxon>
        <taxon>Pseudomonadati</taxon>
        <taxon>Pseudomonadota</taxon>
        <taxon>Gammaproteobacteria</taxon>
        <taxon>Pseudomonadales</taxon>
        <taxon>Pseudomonadaceae</taxon>
        <taxon>Pseudomonas</taxon>
    </lineage>
</organism>
<name>A0A161Z9N4_PSEFL</name>
<sequence length="99" mass="11540">MNAKDCDSIAYILADTDASEEVREKFFALDPRIQDDWEAFTVVLARQRQATERFAELMEADFGPDWRILKSAQPLARQRMETALREVYGDDYHPSLLNR</sequence>
<evidence type="ECO:0000313" key="1">
    <source>
        <dbReference type="EMBL" id="KZN20427.1"/>
    </source>
</evidence>
<dbReference type="RefSeq" id="WP_063340471.1">
    <property type="nucleotide sequence ID" value="NZ_LUKJ01000002.1"/>
</dbReference>